<proteinExistence type="predicted"/>
<accession>A0A679IV04</accession>
<dbReference type="Gene3D" id="3.10.450.710">
    <property type="entry name" value="Tgt2/MlaC"/>
    <property type="match status" value="1"/>
</dbReference>
<dbReference type="InterPro" id="IPR008869">
    <property type="entry name" value="MlaC/ttg2D"/>
</dbReference>
<dbReference type="EMBL" id="LR743504">
    <property type="protein sequence ID" value="CAA2104417.1"/>
    <property type="molecule type" value="Genomic_DNA"/>
</dbReference>
<feature type="signal peptide" evidence="1">
    <location>
        <begin position="1"/>
        <end position="28"/>
    </location>
</feature>
<dbReference type="PANTHER" id="PTHR36573">
    <property type="entry name" value="INTERMEMBRANE PHOSPHOLIPID TRANSPORT SYSTEM BINDING PROTEIN MLAC"/>
    <property type="match status" value="1"/>
</dbReference>
<reference evidence="2" key="1">
    <citation type="submission" date="2019-12" db="EMBL/GenBank/DDBJ databases">
        <authorList>
            <person name="Cremers G."/>
        </authorList>
    </citation>
    <scope>NUCLEOTIDE SEQUENCE</scope>
    <source>
        <strain evidence="2">Mbul1</strain>
    </source>
</reference>
<gene>
    <name evidence="2" type="ORF">MBUL_02693</name>
</gene>
<organism evidence="2">
    <name type="scientific">Methylobacterium bullatum</name>
    <dbReference type="NCBI Taxonomy" id="570505"/>
    <lineage>
        <taxon>Bacteria</taxon>
        <taxon>Pseudomonadati</taxon>
        <taxon>Pseudomonadota</taxon>
        <taxon>Alphaproteobacteria</taxon>
        <taxon>Hyphomicrobiales</taxon>
        <taxon>Methylobacteriaceae</taxon>
        <taxon>Methylobacterium</taxon>
    </lineage>
</organism>
<name>A0A679IV04_9HYPH</name>
<sequence length="207" mass="21795">MRVSGFAPGLVASTLLAVTLMSGTVARAAEDAAVQTVRGLYASFEGALKAPETDVKSRALVIGPVLDQSMDFATMARVAVGAKWKGFTPEQQGSLTEAFKQYFTATYATRLSQAAGGKFDIKPESEARGQNRVVQTEVANAEGDASQIDYLVGSGNRIQDVYLNGNVSEIAAMRGSFADPLKGGGADGLLKFLRDRTAAMLVAKPKP</sequence>
<evidence type="ECO:0000313" key="2">
    <source>
        <dbReference type="EMBL" id="CAA2104417.1"/>
    </source>
</evidence>
<dbReference type="AlphaFoldDB" id="A0A679IV04"/>
<dbReference type="Pfam" id="PF05494">
    <property type="entry name" value="MlaC"/>
    <property type="match status" value="1"/>
</dbReference>
<feature type="chain" id="PRO_5025553589" description="Phospholipid-binding protein MlaC" evidence="1">
    <location>
        <begin position="29"/>
        <end position="207"/>
    </location>
</feature>
<dbReference type="PANTHER" id="PTHR36573:SF1">
    <property type="entry name" value="INTERMEMBRANE PHOSPHOLIPID TRANSPORT SYSTEM BINDING PROTEIN MLAC"/>
    <property type="match status" value="1"/>
</dbReference>
<evidence type="ECO:0000256" key="1">
    <source>
        <dbReference type="SAM" id="SignalP"/>
    </source>
</evidence>
<evidence type="ECO:0008006" key="3">
    <source>
        <dbReference type="Google" id="ProtNLM"/>
    </source>
</evidence>
<keyword evidence="1" id="KW-0732">Signal</keyword>
<protein>
    <recommendedName>
        <fullName evidence="3">Phospholipid-binding protein MlaC</fullName>
    </recommendedName>
</protein>
<dbReference type="InterPro" id="IPR042245">
    <property type="entry name" value="Tgt2/MlaC_sf"/>
</dbReference>